<evidence type="ECO:0000313" key="3">
    <source>
        <dbReference type="Proteomes" id="UP000494203"/>
    </source>
</evidence>
<gene>
    <name evidence="2" type="ORF">LMG26788_05153</name>
</gene>
<feature type="compositionally biased region" description="Gly residues" evidence="1">
    <location>
        <begin position="7"/>
        <end position="16"/>
    </location>
</feature>
<dbReference type="EMBL" id="CADIKZ010000022">
    <property type="protein sequence ID" value="CAB3917587.1"/>
    <property type="molecule type" value="Genomic_DNA"/>
</dbReference>
<reference evidence="2 3" key="1">
    <citation type="submission" date="2020-04" db="EMBL/GenBank/DDBJ databases">
        <authorList>
            <person name="De Canck E."/>
        </authorList>
    </citation>
    <scope>NUCLEOTIDE SEQUENCE [LARGE SCALE GENOMIC DNA]</scope>
    <source>
        <strain evidence="2 3">LMG 26788</strain>
    </source>
</reference>
<name>A0A6S7EN50_9BURK</name>
<feature type="region of interest" description="Disordered" evidence="1">
    <location>
        <begin position="1"/>
        <end position="33"/>
    </location>
</feature>
<protein>
    <submittedName>
        <fullName evidence="2">Uncharacterized protein</fullName>
    </submittedName>
</protein>
<evidence type="ECO:0000313" key="2">
    <source>
        <dbReference type="EMBL" id="CAB3917587.1"/>
    </source>
</evidence>
<sequence length="429" mass="45774">MRRGGCQHVGGGGQGGHRVLDQSGRLGNGARGGRGAVQHAACARRHGAQQTVGRGQRRHGICGHCLRLRHQAHGVPGLGQQAAGGGAGLAQQAGCGRQRAHGMLRQVGQRIGLAGQLRQFAGRAGGRFAQALRHDIAEGARCAAKARHQAGPGLLGRLGEGAVLVHQFRAHDERIVDGGAGQCRQAGGIAAGTDEVVRRALDRKQAGSLEHDVRTVERDAAARRLQGDALVAQDFDAFGRRGHGDFLSRQCFKDVGVRMQRHGRLRRNRTDRPLLREHARGAGRHGGVRLRGRHMRIGLRGGMQMLARVQHGAGRRGEIQRVGGVDQQVRAIDAFDVGLGRALAIDGLASGLAIDLGRIAAVLFRVERLEEFVVARGRRQGARLMLAGAVVEPARGVLRAAQQQQGLLGIGLGRLALFARRRRHQHALA</sequence>
<organism evidence="2 3">
    <name type="scientific">Achromobacter pulmonis</name>
    <dbReference type="NCBI Taxonomy" id="1389932"/>
    <lineage>
        <taxon>Bacteria</taxon>
        <taxon>Pseudomonadati</taxon>
        <taxon>Pseudomonadota</taxon>
        <taxon>Betaproteobacteria</taxon>
        <taxon>Burkholderiales</taxon>
        <taxon>Alcaligenaceae</taxon>
        <taxon>Achromobacter</taxon>
    </lineage>
</organism>
<dbReference type="Proteomes" id="UP000494203">
    <property type="component" value="Unassembled WGS sequence"/>
</dbReference>
<accession>A0A6S7EN50</accession>
<dbReference type="AlphaFoldDB" id="A0A6S7EN50"/>
<proteinExistence type="predicted"/>
<evidence type="ECO:0000256" key="1">
    <source>
        <dbReference type="SAM" id="MobiDB-lite"/>
    </source>
</evidence>
<keyword evidence="3" id="KW-1185">Reference proteome</keyword>